<keyword evidence="5" id="KW-0808">Transferase</keyword>
<name>A0A1C4A813_9GAMM</name>
<dbReference type="PROSITE" id="PS50405">
    <property type="entry name" value="GST_CTER"/>
    <property type="match status" value="1"/>
</dbReference>
<evidence type="ECO:0000313" key="6">
    <source>
        <dbReference type="Proteomes" id="UP000199698"/>
    </source>
</evidence>
<evidence type="ECO:0000259" key="4">
    <source>
        <dbReference type="PROSITE" id="PS50405"/>
    </source>
</evidence>
<protein>
    <submittedName>
        <fullName evidence="5">Putative glutathione S-transferase</fullName>
    </submittedName>
</protein>
<feature type="active site" description="Proton donor/acceptor" evidence="1">
    <location>
        <position position="186"/>
    </location>
</feature>
<dbReference type="InterPro" id="IPR047047">
    <property type="entry name" value="GST_Omega-like_C"/>
</dbReference>
<dbReference type="InterPro" id="IPR036282">
    <property type="entry name" value="Glutathione-S-Trfase_C_sf"/>
</dbReference>
<dbReference type="Pfam" id="PF13409">
    <property type="entry name" value="GST_N_2"/>
    <property type="match status" value="1"/>
</dbReference>
<dbReference type="SFLD" id="SFLDG01148">
    <property type="entry name" value="Xi_(cytGST)"/>
    <property type="match status" value="1"/>
</dbReference>
<keyword evidence="6" id="KW-1185">Reference proteome</keyword>
<dbReference type="PANTHER" id="PTHR32419:SF6">
    <property type="entry name" value="GLUTATHIONE S-TRANSFERASE OMEGA-LIKE 1-RELATED"/>
    <property type="match status" value="1"/>
</dbReference>
<dbReference type="OrthoDB" id="9769158at2"/>
<sequence length="323" mass="37085">MSLVIGKIVTTENNEIDKNGAFVRQTNRFITPFGDEPGQLPVEAGRYRLIWAAICPWAHRSMIAIKLLGLEDVISVGKVSPIRTPYGWEFSLDAGGVDPVLGIRYLPEIYALTDREYDGRATVPTVVDVKTGKVVNNDYFKLTYYWETAFKPFHKKGAPDLYPEKLRADIDELNHVIFHEVNNGVYKAGFARSQKAYEDAYNLVFNQLDKLEQRLSQSRYLFGDKITDSDIRLYVTLVRFDVAYYCAFKTNRNRIIDYPNLWAYARDLYQIPAFGETTDFEAIKKGYFLGDNAHNPYDILPLGPDVSNWHTPHNRDKQFSSSH</sequence>
<dbReference type="PIRSF" id="PIRSF015753">
    <property type="entry name" value="GST"/>
    <property type="match status" value="1"/>
</dbReference>
<reference evidence="6" key="1">
    <citation type="submission" date="2016-08" db="EMBL/GenBank/DDBJ databases">
        <authorList>
            <person name="Varghese N."/>
            <person name="Submissions Spin"/>
        </authorList>
    </citation>
    <scope>NUCLEOTIDE SEQUENCE [LARGE SCALE GENOMIC DNA]</scope>
    <source>
        <strain evidence="6">R-53144</strain>
    </source>
</reference>
<dbReference type="SUPFAM" id="SSF52833">
    <property type="entry name" value="Thioredoxin-like"/>
    <property type="match status" value="1"/>
</dbReference>
<dbReference type="Gene3D" id="3.40.30.10">
    <property type="entry name" value="Glutaredoxin"/>
    <property type="match status" value="1"/>
</dbReference>
<organism evidence="5 6">
    <name type="scientific">Gilliamella intestini</name>
    <dbReference type="NCBI Taxonomy" id="1798183"/>
    <lineage>
        <taxon>Bacteria</taxon>
        <taxon>Pseudomonadati</taxon>
        <taxon>Pseudomonadota</taxon>
        <taxon>Gammaproteobacteria</taxon>
        <taxon>Orbales</taxon>
        <taxon>Orbaceae</taxon>
        <taxon>Gilliamella</taxon>
    </lineage>
</organism>
<dbReference type="SFLD" id="SFLDG01206">
    <property type="entry name" value="Xi.1"/>
    <property type="match status" value="1"/>
</dbReference>
<proteinExistence type="predicted"/>
<dbReference type="GO" id="GO:0005737">
    <property type="term" value="C:cytoplasm"/>
    <property type="evidence" value="ECO:0007669"/>
    <property type="project" value="TreeGrafter"/>
</dbReference>
<feature type="binding site" evidence="2">
    <location>
        <begin position="120"/>
        <end position="123"/>
    </location>
    <ligand>
        <name>glutathione</name>
        <dbReference type="ChEBI" id="CHEBI:57925"/>
    </ligand>
</feature>
<dbReference type="CDD" id="cd03190">
    <property type="entry name" value="GST_C_Omega_like"/>
    <property type="match status" value="1"/>
</dbReference>
<dbReference type="InterPro" id="IPR040079">
    <property type="entry name" value="Glutathione_S-Trfase"/>
</dbReference>
<dbReference type="Proteomes" id="UP000199698">
    <property type="component" value="Unassembled WGS sequence"/>
</dbReference>
<evidence type="ECO:0000313" key="5">
    <source>
        <dbReference type="EMBL" id="SCB90788.1"/>
    </source>
</evidence>
<feature type="site" description="Lowers pKa of active site Cys" evidence="3">
    <location>
        <position position="287"/>
    </location>
</feature>
<dbReference type="InterPro" id="IPR016639">
    <property type="entry name" value="GST_Omega/GSH"/>
</dbReference>
<feature type="domain" description="GST C-terminal" evidence="4">
    <location>
        <begin position="163"/>
        <end position="287"/>
    </location>
</feature>
<dbReference type="RefSeq" id="WP_091121311.1">
    <property type="nucleotide sequence ID" value="NZ_FMBA01000009.1"/>
</dbReference>
<dbReference type="Gene3D" id="1.20.1050.10">
    <property type="match status" value="1"/>
</dbReference>
<dbReference type="EMBL" id="FMBA01000009">
    <property type="protein sequence ID" value="SCB90788.1"/>
    <property type="molecule type" value="Genomic_DNA"/>
</dbReference>
<feature type="site" description="Lowers pKa of active site Cys" evidence="3">
    <location>
        <position position="244"/>
    </location>
</feature>
<dbReference type="SFLD" id="SFLDS00019">
    <property type="entry name" value="Glutathione_Transferase_(cytos"/>
    <property type="match status" value="1"/>
</dbReference>
<dbReference type="STRING" id="1798183.GA0061080_100926"/>
<dbReference type="AlphaFoldDB" id="A0A1C4A813"/>
<evidence type="ECO:0000256" key="2">
    <source>
        <dbReference type="PIRSR" id="PIRSR015753-2"/>
    </source>
</evidence>
<dbReference type="InterPro" id="IPR036249">
    <property type="entry name" value="Thioredoxin-like_sf"/>
</dbReference>
<dbReference type="Pfam" id="PF13410">
    <property type="entry name" value="GST_C_2"/>
    <property type="match status" value="1"/>
</dbReference>
<evidence type="ECO:0000256" key="1">
    <source>
        <dbReference type="PIRSR" id="PIRSR015753-1"/>
    </source>
</evidence>
<gene>
    <name evidence="5" type="ORF">GA0061080_100926</name>
</gene>
<dbReference type="InterPro" id="IPR004045">
    <property type="entry name" value="Glutathione_S-Trfase_N"/>
</dbReference>
<dbReference type="GO" id="GO:0004364">
    <property type="term" value="F:glutathione transferase activity"/>
    <property type="evidence" value="ECO:0007669"/>
    <property type="project" value="InterPro"/>
</dbReference>
<dbReference type="InterPro" id="IPR010987">
    <property type="entry name" value="Glutathione-S-Trfase_C-like"/>
</dbReference>
<accession>A0A1C4A813</accession>
<dbReference type="SUPFAM" id="SSF47616">
    <property type="entry name" value="GST C-terminal domain-like"/>
    <property type="match status" value="1"/>
</dbReference>
<dbReference type="PANTHER" id="PTHR32419">
    <property type="entry name" value="GLUTATHIONYL-HYDROQUINONE REDUCTASE"/>
    <property type="match status" value="1"/>
</dbReference>
<feature type="active site" description="Nucleophile" evidence="1">
    <location>
        <position position="55"/>
    </location>
</feature>
<evidence type="ECO:0000256" key="3">
    <source>
        <dbReference type="PIRSR" id="PIRSR015753-3"/>
    </source>
</evidence>
<feature type="binding site" evidence="2">
    <location>
        <position position="88"/>
    </location>
    <ligand>
        <name>glutathione</name>
        <dbReference type="ChEBI" id="CHEBI:57925"/>
    </ligand>
</feature>